<dbReference type="Pfam" id="PF00183">
    <property type="entry name" value="HSP90"/>
    <property type="match status" value="1"/>
</dbReference>
<evidence type="ECO:0000313" key="8">
    <source>
        <dbReference type="Proteomes" id="UP001175211"/>
    </source>
</evidence>
<feature type="region of interest" description="Disordered" evidence="5">
    <location>
        <begin position="410"/>
        <end position="431"/>
    </location>
</feature>
<comment type="caution">
    <text evidence="7">The sequence shown here is derived from an EMBL/GenBank/DDBJ whole genome shotgun (WGS) entry which is preliminary data.</text>
</comment>
<dbReference type="Gene3D" id="2.20.70.10">
    <property type="match status" value="1"/>
</dbReference>
<evidence type="ECO:0000259" key="6">
    <source>
        <dbReference type="PROSITE" id="PS50020"/>
    </source>
</evidence>
<dbReference type="InterPro" id="IPR020568">
    <property type="entry name" value="Ribosomal_Su5_D2-typ_SF"/>
</dbReference>
<feature type="domain" description="WW" evidence="6">
    <location>
        <begin position="51"/>
        <end position="78"/>
    </location>
</feature>
<evidence type="ECO:0000313" key="7">
    <source>
        <dbReference type="EMBL" id="KAK0468346.1"/>
    </source>
</evidence>
<dbReference type="CDD" id="cd16927">
    <property type="entry name" value="HATPase_Hsp90-like"/>
    <property type="match status" value="1"/>
</dbReference>
<dbReference type="PROSITE" id="PS50020">
    <property type="entry name" value="WW_DOMAIN_2"/>
    <property type="match status" value="1"/>
</dbReference>
<dbReference type="InterPro" id="IPR001202">
    <property type="entry name" value="WW_dom"/>
</dbReference>
<dbReference type="InterPro" id="IPR037196">
    <property type="entry name" value="HSP90_C"/>
</dbReference>
<dbReference type="NCBIfam" id="NF003555">
    <property type="entry name" value="PRK05218.1"/>
    <property type="match status" value="1"/>
</dbReference>
<dbReference type="SUPFAM" id="SSF110942">
    <property type="entry name" value="HSP90 C-terminal domain"/>
    <property type="match status" value="1"/>
</dbReference>
<dbReference type="FunFam" id="3.30.565.10:FF:000005">
    <property type="entry name" value="Heat shock protein 90"/>
    <property type="match status" value="1"/>
</dbReference>
<dbReference type="SUPFAM" id="SSF81698">
    <property type="entry name" value="FF domain"/>
    <property type="match status" value="4"/>
</dbReference>
<keyword evidence="3" id="KW-0067">ATP-binding</keyword>
<dbReference type="SMART" id="SM00441">
    <property type="entry name" value="FF"/>
    <property type="match status" value="4"/>
</dbReference>
<dbReference type="Gene3D" id="3.30.230.80">
    <property type="match status" value="1"/>
</dbReference>
<evidence type="ECO:0000256" key="4">
    <source>
        <dbReference type="ARBA" id="ARBA00023186"/>
    </source>
</evidence>
<feature type="region of interest" description="Disordered" evidence="5">
    <location>
        <begin position="959"/>
        <end position="985"/>
    </location>
</feature>
<dbReference type="Gene3D" id="3.30.565.10">
    <property type="entry name" value="Histidine kinase-like ATPase, C-terminal domain"/>
    <property type="match status" value="1"/>
</dbReference>
<dbReference type="Pfam" id="PF13589">
    <property type="entry name" value="HATPase_c_3"/>
    <property type="match status" value="1"/>
</dbReference>
<feature type="non-terminal residue" evidence="7">
    <location>
        <position position="1521"/>
    </location>
</feature>
<name>A0AA39NMF3_ARMTA</name>
<dbReference type="GO" id="GO:0140662">
    <property type="term" value="F:ATP-dependent protein folding chaperone"/>
    <property type="evidence" value="ECO:0007669"/>
    <property type="project" value="InterPro"/>
</dbReference>
<feature type="compositionally biased region" description="Acidic residues" evidence="5">
    <location>
        <begin position="155"/>
        <end position="169"/>
    </location>
</feature>
<accession>A0AA39NMF3</accession>
<dbReference type="Proteomes" id="UP001175211">
    <property type="component" value="Unassembled WGS sequence"/>
</dbReference>
<dbReference type="PRINTS" id="PR00775">
    <property type="entry name" value="HEATSHOCK90"/>
</dbReference>
<gene>
    <name evidence="7" type="ORF">EV420DRAFT_1259117</name>
</gene>
<evidence type="ECO:0000256" key="3">
    <source>
        <dbReference type="ARBA" id="ARBA00022840"/>
    </source>
</evidence>
<keyword evidence="8" id="KW-1185">Reference proteome</keyword>
<dbReference type="Gene3D" id="3.40.50.11260">
    <property type="match status" value="1"/>
</dbReference>
<dbReference type="Pfam" id="PF01846">
    <property type="entry name" value="FF"/>
    <property type="match status" value="3"/>
</dbReference>
<feature type="region of interest" description="Disordered" evidence="5">
    <location>
        <begin position="23"/>
        <end position="44"/>
    </location>
</feature>
<dbReference type="InterPro" id="IPR002713">
    <property type="entry name" value="FF_domain"/>
</dbReference>
<dbReference type="Gene3D" id="1.20.120.790">
    <property type="entry name" value="Heat shock protein 90, C-terminal domain"/>
    <property type="match status" value="1"/>
</dbReference>
<feature type="compositionally biased region" description="Basic and acidic residues" evidence="5">
    <location>
        <begin position="182"/>
        <end position="209"/>
    </location>
</feature>
<keyword evidence="2" id="KW-0547">Nucleotide-binding</keyword>
<dbReference type="HAMAP" id="MF_00505">
    <property type="entry name" value="HSP90"/>
    <property type="match status" value="1"/>
</dbReference>
<dbReference type="SUPFAM" id="SSF51045">
    <property type="entry name" value="WW domain"/>
    <property type="match status" value="1"/>
</dbReference>
<proteinExistence type="inferred from homology"/>
<dbReference type="SMART" id="SM00456">
    <property type="entry name" value="WW"/>
    <property type="match status" value="2"/>
</dbReference>
<dbReference type="GO" id="GO:0005524">
    <property type="term" value="F:ATP binding"/>
    <property type="evidence" value="ECO:0007669"/>
    <property type="project" value="UniProtKB-KW"/>
</dbReference>
<dbReference type="PROSITE" id="PS00298">
    <property type="entry name" value="HSP90"/>
    <property type="match status" value="1"/>
</dbReference>
<dbReference type="GO" id="GO:0016887">
    <property type="term" value="F:ATP hydrolysis activity"/>
    <property type="evidence" value="ECO:0007669"/>
    <property type="project" value="InterPro"/>
</dbReference>
<keyword evidence="4" id="KW-0143">Chaperone</keyword>
<dbReference type="GO" id="GO:0051082">
    <property type="term" value="F:unfolded protein binding"/>
    <property type="evidence" value="ECO:0007669"/>
    <property type="project" value="InterPro"/>
</dbReference>
<dbReference type="EMBL" id="JAUEPS010000002">
    <property type="protein sequence ID" value="KAK0468346.1"/>
    <property type="molecule type" value="Genomic_DNA"/>
</dbReference>
<evidence type="ECO:0000256" key="1">
    <source>
        <dbReference type="ARBA" id="ARBA00008239"/>
    </source>
</evidence>
<dbReference type="GeneID" id="85350486"/>
<sequence>LGPNGQPYYYNAHTKESTYVRPLPSIPSVTAPSATKKEKPAVKTPIPGTEWMRVKTTGGNTFYFHKTKKASLWTVPEEIKDALEKFEQEEAKAVEESKLKAKREEEEAMKRAEEERAREVERIKAEVQNMVKRKAQSDVPVDEVVVSKKPKLDQTDEEDNEESEEEEDWQKEAAEQLAAEAEAERKRQEEEALKAKELAEQEAKALQDKKIKIPDRVDLSIEEGKALFKTLLREKDINPLHPWDTSLPLFVSDPRYVFLPSVSTRRDAFDEYCRERARELRQQNVKKEKETSNPKDEFDRLLASEVKSTRLSWGDFRRSWKKDRRLYGWGRDDRERERRFKEYLKELGEKKRAASQKAEIDFFALLRENQLPQDAVWKDVKRSLTRDPRYDAVGSSSLREELFNTFQKAREKGRGETAATVENPPDNTKIDADIDESERRRLRKEKAVKEREEKVRIERGIVEANIGRSRNELNKEEGQRDFKTLLTDAIREPQITWESALPQLQTDPRFRNSPLPVDQMLHLFHTHIGHLRGKHIKSLHALFESYAPSLATDFKSIPISSLLSSLPVTKLGYTTNVLEHEFEKWQRERTFECRKAFDDMLSENSFVEFWGRLGKIGGEGVDGGVKADDMGEDEGEGGGGKVDMKALAKNVDVREMENVLKNDKRYIMFDHVPEQRERWIRHHYRFSRYLRVLKGVSISLGRAMRILPSLFLSLSLITSYVVAQDATNIHKETYDYQSDVARMRKIVINSLYSHKEVFLRELISNANDALEKLRLISLTDKTVWDGSDPLNITIKVEKNEDGSEGTLVIADTGIGMSPEELKQNLGTLAKSGTSEFLARAESQDGTNTGNLIGAFGLGFYSSFLVADKVQVASLPPPSAENPHPVQHVFSSSAEEGSFNIYPDPRGNTLGRGTEIRLHLKSEAIEYAETSAVTDLVNKHSSFSSSFPIYLFTQHFEEVPDEEAEADIPPSEPEATEEPKDDDKVIDEDEGIVEDVTEEAEPVEAPPPPMKSILVDEWVQLNAQAPLWARDPKTISDEEYKMFYKATFKDNEEPLAWHHFSGDSGSGVSFKAIIFLPSKLDEAYWQQPLASKSKDIRLMVKRVFITNDLGDDGLPKWASWVKVVVDAEDLPLNVSRETLQSNLFLRQLKQIILKRIIQLFTRLSEEGEKLEEMHKTYGSVLKLGAVEDLKNRDKLTALTRFATNQRESVSLDQARSRWKSYLENKKQGQKQIFFLAEMGKETKDLAKSVFVEKLDARGYEVLLLNEPLDEILVQNIRRWKNIPFQDVAKVGLKFGDEDLDAEEAKENQEALAEKFRPLLDYLKKEAEGVVRDVTLSDRLVTSPCAIVADSHGYTANVQRMMSASHKGNNGPNDFMHEFAMKAKLLEINPRSPLIEGLLRKVEALPSEEEEERDLEAEEELKEVTSILIDGALIRSGFEVPDTNDFFSRVDRVLRRSLGVSETAPTDATVKPAPPVDPELPEPEDFLSDKPGIVLPDHMKDQVSIEMEEIDEFGNVVVNHDEL</sequence>
<evidence type="ECO:0000256" key="2">
    <source>
        <dbReference type="ARBA" id="ARBA00022741"/>
    </source>
</evidence>
<reference evidence="7" key="1">
    <citation type="submission" date="2023-06" db="EMBL/GenBank/DDBJ databases">
        <authorList>
            <consortium name="Lawrence Berkeley National Laboratory"/>
            <person name="Ahrendt S."/>
            <person name="Sahu N."/>
            <person name="Indic B."/>
            <person name="Wong-Bajracharya J."/>
            <person name="Merenyi Z."/>
            <person name="Ke H.-M."/>
            <person name="Monk M."/>
            <person name="Kocsube S."/>
            <person name="Drula E."/>
            <person name="Lipzen A."/>
            <person name="Balint B."/>
            <person name="Henrissat B."/>
            <person name="Andreopoulos B."/>
            <person name="Martin F.M."/>
            <person name="Harder C.B."/>
            <person name="Rigling D."/>
            <person name="Ford K.L."/>
            <person name="Foster G.D."/>
            <person name="Pangilinan J."/>
            <person name="Papanicolaou A."/>
            <person name="Barry K."/>
            <person name="LaButti K."/>
            <person name="Viragh M."/>
            <person name="Koriabine M."/>
            <person name="Yan M."/>
            <person name="Riley R."/>
            <person name="Champramary S."/>
            <person name="Plett K.L."/>
            <person name="Tsai I.J."/>
            <person name="Slot J."/>
            <person name="Sipos G."/>
            <person name="Plett J."/>
            <person name="Nagy L.G."/>
            <person name="Grigoriev I.V."/>
        </authorList>
    </citation>
    <scope>NUCLEOTIDE SEQUENCE</scope>
    <source>
        <strain evidence="7">CCBAS 213</strain>
    </source>
</reference>
<dbReference type="InterPro" id="IPR036890">
    <property type="entry name" value="HATPase_C_sf"/>
</dbReference>
<dbReference type="InterPro" id="IPR019805">
    <property type="entry name" value="Heat_shock_protein_90_CS"/>
</dbReference>
<dbReference type="RefSeq" id="XP_060338621.1">
    <property type="nucleotide sequence ID" value="XM_060466938.1"/>
</dbReference>
<protein>
    <submittedName>
        <fullName evidence="7">Hsp90 protein-domain-containing protein</fullName>
    </submittedName>
</protein>
<comment type="similarity">
    <text evidence="1">Belongs to the heat shock protein 90 family.</text>
</comment>
<dbReference type="InterPro" id="IPR020575">
    <property type="entry name" value="Hsp90_N"/>
</dbReference>
<dbReference type="InterPro" id="IPR036020">
    <property type="entry name" value="WW_dom_sf"/>
</dbReference>
<dbReference type="PANTHER" id="PTHR11528">
    <property type="entry name" value="HEAT SHOCK PROTEIN 90 FAMILY MEMBER"/>
    <property type="match status" value="1"/>
</dbReference>
<feature type="region of interest" description="Disordered" evidence="5">
    <location>
        <begin position="130"/>
        <end position="209"/>
    </location>
</feature>
<feature type="region of interest" description="Disordered" evidence="5">
    <location>
        <begin position="1462"/>
        <end position="1491"/>
    </location>
</feature>
<evidence type="ECO:0000256" key="5">
    <source>
        <dbReference type="SAM" id="MobiDB-lite"/>
    </source>
</evidence>
<dbReference type="SUPFAM" id="SSF55874">
    <property type="entry name" value="ATPase domain of HSP90 chaperone/DNA topoisomerase II/histidine kinase"/>
    <property type="match status" value="1"/>
</dbReference>
<feature type="region of interest" description="Disordered" evidence="5">
    <location>
        <begin position="92"/>
        <end position="118"/>
    </location>
</feature>
<dbReference type="InterPro" id="IPR001404">
    <property type="entry name" value="Hsp90_fam"/>
</dbReference>
<dbReference type="Gene3D" id="1.10.10.440">
    <property type="entry name" value="FF domain"/>
    <property type="match status" value="5"/>
</dbReference>
<dbReference type="SUPFAM" id="SSF54211">
    <property type="entry name" value="Ribosomal protein S5 domain 2-like"/>
    <property type="match status" value="1"/>
</dbReference>
<dbReference type="CDD" id="cd00201">
    <property type="entry name" value="WW"/>
    <property type="match status" value="1"/>
</dbReference>
<organism evidence="7 8">
    <name type="scientific">Armillaria tabescens</name>
    <name type="common">Ringless honey mushroom</name>
    <name type="synonym">Agaricus tabescens</name>
    <dbReference type="NCBI Taxonomy" id="1929756"/>
    <lineage>
        <taxon>Eukaryota</taxon>
        <taxon>Fungi</taxon>
        <taxon>Dikarya</taxon>
        <taxon>Basidiomycota</taxon>
        <taxon>Agaricomycotina</taxon>
        <taxon>Agaricomycetes</taxon>
        <taxon>Agaricomycetidae</taxon>
        <taxon>Agaricales</taxon>
        <taxon>Marasmiineae</taxon>
        <taxon>Physalacriaceae</taxon>
        <taxon>Desarmillaria</taxon>
    </lineage>
</organism>
<dbReference type="InterPro" id="IPR036517">
    <property type="entry name" value="FF_domain_sf"/>
</dbReference>